<evidence type="ECO:0000313" key="7">
    <source>
        <dbReference type="EMBL" id="EBA09894.1"/>
    </source>
</evidence>
<keyword evidence="3 6" id="KW-0812">Transmembrane</keyword>
<dbReference type="PANTHER" id="PTHR21716">
    <property type="entry name" value="TRANSMEMBRANE PROTEIN"/>
    <property type="match status" value="1"/>
</dbReference>
<dbReference type="eggNOG" id="COG0628">
    <property type="taxonomic scope" value="Bacteria"/>
</dbReference>
<evidence type="ECO:0000256" key="3">
    <source>
        <dbReference type="ARBA" id="ARBA00022692"/>
    </source>
</evidence>
<dbReference type="PANTHER" id="PTHR21716:SF64">
    <property type="entry name" value="AI-2 TRANSPORT PROTEIN TQSA"/>
    <property type="match status" value="1"/>
</dbReference>
<feature type="transmembrane region" description="Helical" evidence="6">
    <location>
        <begin position="230"/>
        <end position="259"/>
    </location>
</feature>
<comment type="caution">
    <text evidence="7">The sequence shown here is derived from an EMBL/GenBank/DDBJ whole genome shotgun (WGS) entry which is preliminary data.</text>
</comment>
<feature type="transmembrane region" description="Helical" evidence="6">
    <location>
        <begin position="198"/>
        <end position="224"/>
    </location>
</feature>
<sequence length="385" mass="41257">MALPVRKQLKYWGIAAAIFAVTLWFLGNVLLPFVLGGAIAYCLDPVADRLERAGLSRNASVGVITVAGVLIFVVLTLAIIPLLIGQATALFETAPQLFRDLQAFLTEKFPNLMTEGGVVQQSLASLGETIKTKGAAVAETALASVGSLLNVLMLFLIVPVVAVYMLIDWDNMVAQIDTLVPLDHRETVRELARSVDSVLAGFIRGMGSVMLILGTYYAVLLWAVGLQFGLVVGVVAGFLTFIPYVGAIVGGGLAIGLALFQFWGEWWWIVAVWAIFQSGQFIEGNIVTPRLVGSSVGLHPVWLLLALSVFGALFGFIGLLVAVPLAAAIGVIVRFLGDRYRESKLYLGFVGDEVESVSATERVGGPEMVQATTHLTVSRPRQDTP</sequence>
<dbReference type="GO" id="GO:0016020">
    <property type="term" value="C:membrane"/>
    <property type="evidence" value="ECO:0007669"/>
    <property type="project" value="UniProtKB-SubCell"/>
</dbReference>
<dbReference type="RefSeq" id="WP_005856191.1">
    <property type="nucleotide sequence ID" value="NZ_AAYA01000002.1"/>
</dbReference>
<feature type="transmembrane region" description="Helical" evidence="6">
    <location>
        <begin position="61"/>
        <end position="84"/>
    </location>
</feature>
<dbReference type="InterPro" id="IPR002549">
    <property type="entry name" value="AI-2E-like"/>
</dbReference>
<dbReference type="Pfam" id="PF01594">
    <property type="entry name" value="AI-2E_transport"/>
    <property type="match status" value="1"/>
</dbReference>
<feature type="transmembrane region" description="Helical" evidence="6">
    <location>
        <begin position="302"/>
        <end position="335"/>
    </location>
</feature>
<protein>
    <recommendedName>
        <fullName evidence="9">Lipocalin-related protein and Bos/Can/Equ allergen</fullName>
    </recommendedName>
</protein>
<gene>
    <name evidence="7" type="ORF">SSE37_08798</name>
</gene>
<evidence type="ECO:0000256" key="5">
    <source>
        <dbReference type="ARBA" id="ARBA00023136"/>
    </source>
</evidence>
<dbReference type="GO" id="GO:0055085">
    <property type="term" value="P:transmembrane transport"/>
    <property type="evidence" value="ECO:0007669"/>
    <property type="project" value="TreeGrafter"/>
</dbReference>
<comment type="similarity">
    <text evidence="2">Belongs to the autoinducer-2 exporter (AI-2E) (TC 2.A.86) family.</text>
</comment>
<evidence type="ECO:0008006" key="9">
    <source>
        <dbReference type="Google" id="ProtNLM"/>
    </source>
</evidence>
<keyword evidence="5 6" id="KW-0472">Membrane</keyword>
<dbReference type="EMBL" id="AAYA01000002">
    <property type="protein sequence ID" value="EBA09894.1"/>
    <property type="molecule type" value="Genomic_DNA"/>
</dbReference>
<reference evidence="7 8" key="1">
    <citation type="submission" date="2006-06" db="EMBL/GenBank/DDBJ databases">
        <authorList>
            <person name="Moran M.A."/>
            <person name="Ferriera S."/>
            <person name="Johnson J."/>
            <person name="Kravitz S."/>
            <person name="Beeson K."/>
            <person name="Sutton G."/>
            <person name="Rogers Y.-H."/>
            <person name="Friedman R."/>
            <person name="Frazier M."/>
            <person name="Venter J.C."/>
        </authorList>
    </citation>
    <scope>NUCLEOTIDE SEQUENCE [LARGE SCALE GENOMIC DNA]</scope>
    <source>
        <strain evidence="7 8">E-37</strain>
    </source>
</reference>
<keyword evidence="4 6" id="KW-1133">Transmembrane helix</keyword>
<keyword evidence="8" id="KW-1185">Reference proteome</keyword>
<evidence type="ECO:0000256" key="2">
    <source>
        <dbReference type="ARBA" id="ARBA00009773"/>
    </source>
</evidence>
<evidence type="ECO:0000313" key="8">
    <source>
        <dbReference type="Proteomes" id="UP000005713"/>
    </source>
</evidence>
<dbReference type="AlphaFoldDB" id="A3JZJ1"/>
<accession>A3JZJ1</accession>
<comment type="subcellular location">
    <subcellularLocation>
        <location evidence="1">Membrane</location>
        <topology evidence="1">Multi-pass membrane protein</topology>
    </subcellularLocation>
</comment>
<evidence type="ECO:0000256" key="1">
    <source>
        <dbReference type="ARBA" id="ARBA00004141"/>
    </source>
</evidence>
<evidence type="ECO:0000256" key="4">
    <source>
        <dbReference type="ARBA" id="ARBA00022989"/>
    </source>
</evidence>
<feature type="transmembrane region" description="Helical" evidence="6">
    <location>
        <begin position="148"/>
        <end position="167"/>
    </location>
</feature>
<proteinExistence type="inferred from homology"/>
<dbReference type="OrthoDB" id="5792512at2"/>
<dbReference type="Proteomes" id="UP000005713">
    <property type="component" value="Unassembled WGS sequence"/>
</dbReference>
<feature type="transmembrane region" description="Helical" evidence="6">
    <location>
        <begin position="12"/>
        <end position="41"/>
    </location>
</feature>
<evidence type="ECO:0000256" key="6">
    <source>
        <dbReference type="SAM" id="Phobius"/>
    </source>
</evidence>
<organism evidence="7 8">
    <name type="scientific">Sagittula stellata (strain ATCC 700073 / DSM 11524 / E-37)</name>
    <dbReference type="NCBI Taxonomy" id="388399"/>
    <lineage>
        <taxon>Bacteria</taxon>
        <taxon>Pseudomonadati</taxon>
        <taxon>Pseudomonadota</taxon>
        <taxon>Alphaproteobacteria</taxon>
        <taxon>Rhodobacterales</taxon>
        <taxon>Roseobacteraceae</taxon>
        <taxon>Sagittula</taxon>
    </lineage>
</organism>
<name>A3JZJ1_SAGS3</name>